<keyword evidence="2" id="KW-1185">Reference proteome</keyword>
<keyword evidence="1" id="KW-0808">Transferase</keyword>
<evidence type="ECO:0000313" key="1">
    <source>
        <dbReference type="EMBL" id="QQP54914.1"/>
    </source>
</evidence>
<feature type="non-terminal residue" evidence="1">
    <location>
        <position position="1"/>
    </location>
</feature>
<protein>
    <submittedName>
        <fullName evidence="1">Mitotic checkpoint serine/threonineprotein kinase BUB1 betalike</fullName>
    </submittedName>
</protein>
<evidence type="ECO:0000313" key="2">
    <source>
        <dbReference type="Proteomes" id="UP000595437"/>
    </source>
</evidence>
<proteinExistence type="predicted"/>
<dbReference type="GO" id="GO:0016301">
    <property type="term" value="F:kinase activity"/>
    <property type="evidence" value="ECO:0007669"/>
    <property type="project" value="UniProtKB-KW"/>
</dbReference>
<sequence length="62" mass="7658">WWNADLWTEFYQEFLNIENASTLPDLLQWKQRFEEVLFKKNVATDFNRIFKEIEGLGYNFSY</sequence>
<accession>A0A7T8KFF2</accession>
<dbReference type="Gene3D" id="1.10.510.10">
    <property type="entry name" value="Transferase(Phosphotransferase) domain 1"/>
    <property type="match status" value="1"/>
</dbReference>
<name>A0A7T8KFF2_CALRO</name>
<organism evidence="1 2">
    <name type="scientific">Caligus rogercresseyi</name>
    <name type="common">Sea louse</name>
    <dbReference type="NCBI Taxonomy" id="217165"/>
    <lineage>
        <taxon>Eukaryota</taxon>
        <taxon>Metazoa</taxon>
        <taxon>Ecdysozoa</taxon>
        <taxon>Arthropoda</taxon>
        <taxon>Crustacea</taxon>
        <taxon>Multicrustacea</taxon>
        <taxon>Hexanauplia</taxon>
        <taxon>Copepoda</taxon>
        <taxon>Siphonostomatoida</taxon>
        <taxon>Caligidae</taxon>
        <taxon>Caligus</taxon>
    </lineage>
</organism>
<reference evidence="2" key="1">
    <citation type="submission" date="2021-01" db="EMBL/GenBank/DDBJ databases">
        <title>Caligus Genome Assembly.</title>
        <authorList>
            <person name="Gallardo-Escarate C."/>
        </authorList>
    </citation>
    <scope>NUCLEOTIDE SEQUENCE [LARGE SCALE GENOMIC DNA]</scope>
</reference>
<dbReference type="AlphaFoldDB" id="A0A7T8KFF2"/>
<gene>
    <name evidence="1" type="ORF">FKW44_007907</name>
</gene>
<keyword evidence="1" id="KW-0418">Kinase</keyword>
<dbReference type="Proteomes" id="UP000595437">
    <property type="component" value="Chromosome 5"/>
</dbReference>
<dbReference type="EMBL" id="CP045894">
    <property type="protein sequence ID" value="QQP54914.1"/>
    <property type="molecule type" value="Genomic_DNA"/>
</dbReference>